<dbReference type="AlphaFoldDB" id="A0A1L7X451"/>
<evidence type="ECO:0000256" key="2">
    <source>
        <dbReference type="SAM" id="Phobius"/>
    </source>
</evidence>
<feature type="transmembrane region" description="Helical" evidence="2">
    <location>
        <begin position="178"/>
        <end position="201"/>
    </location>
</feature>
<keyword evidence="2" id="KW-1133">Transmembrane helix</keyword>
<dbReference type="OrthoDB" id="5215637at2759"/>
<organism evidence="4 5">
    <name type="scientific">Phialocephala subalpina</name>
    <dbReference type="NCBI Taxonomy" id="576137"/>
    <lineage>
        <taxon>Eukaryota</taxon>
        <taxon>Fungi</taxon>
        <taxon>Dikarya</taxon>
        <taxon>Ascomycota</taxon>
        <taxon>Pezizomycotina</taxon>
        <taxon>Leotiomycetes</taxon>
        <taxon>Helotiales</taxon>
        <taxon>Mollisiaceae</taxon>
        <taxon>Phialocephala</taxon>
        <taxon>Phialocephala fortinii species complex</taxon>
    </lineage>
</organism>
<name>A0A1L7X451_9HELO</name>
<protein>
    <recommendedName>
        <fullName evidence="6">Mid2 domain-containing protein</fullName>
    </recommendedName>
</protein>
<feature type="region of interest" description="Disordered" evidence="1">
    <location>
        <begin position="127"/>
        <end position="173"/>
    </location>
</feature>
<sequence>MKSLFWSLLFGALNVRQVVATCYNPDGSAITDVAYQPCNQVSGVFSMCCGTNHTGVVAPDICLPDGLCQNSGDSVYWRQGCTDKTWKSTNCLAVMHNQIRRRRSNNQCSSWAAKAGVVLAATIGASSTSSSSSTATSQSSSSAGTSTSSVTSSTSSTSATNTPTSNAPSGGLDSGAKIGIGVGVTGGVIAIIAVAGAFLILRKRRASDPSVQHGTGQPFIPYHEVEATKTYPVEAPEYVHRAELPNGRRNVELAA</sequence>
<dbReference type="Proteomes" id="UP000184330">
    <property type="component" value="Unassembled WGS sequence"/>
</dbReference>
<dbReference type="STRING" id="576137.A0A1L7X451"/>
<evidence type="ECO:0000256" key="3">
    <source>
        <dbReference type="SAM" id="SignalP"/>
    </source>
</evidence>
<keyword evidence="2" id="KW-0812">Transmembrane</keyword>
<feature type="signal peptide" evidence="3">
    <location>
        <begin position="1"/>
        <end position="20"/>
    </location>
</feature>
<evidence type="ECO:0000256" key="1">
    <source>
        <dbReference type="SAM" id="MobiDB-lite"/>
    </source>
</evidence>
<proteinExistence type="predicted"/>
<reference evidence="4 5" key="1">
    <citation type="submission" date="2016-03" db="EMBL/GenBank/DDBJ databases">
        <authorList>
            <person name="Ploux O."/>
        </authorList>
    </citation>
    <scope>NUCLEOTIDE SEQUENCE [LARGE SCALE GENOMIC DNA]</scope>
    <source>
        <strain evidence="4 5">UAMH 11012</strain>
    </source>
</reference>
<keyword evidence="2" id="KW-0472">Membrane</keyword>
<keyword evidence="5" id="KW-1185">Reference proteome</keyword>
<accession>A0A1L7X451</accession>
<keyword evidence="3" id="KW-0732">Signal</keyword>
<evidence type="ECO:0000313" key="4">
    <source>
        <dbReference type="EMBL" id="CZR59809.1"/>
    </source>
</evidence>
<evidence type="ECO:0000313" key="5">
    <source>
        <dbReference type="Proteomes" id="UP000184330"/>
    </source>
</evidence>
<gene>
    <name evidence="4" type="ORF">PAC_09703</name>
</gene>
<feature type="chain" id="PRO_5012747203" description="Mid2 domain-containing protein" evidence="3">
    <location>
        <begin position="21"/>
        <end position="255"/>
    </location>
</feature>
<evidence type="ECO:0008006" key="6">
    <source>
        <dbReference type="Google" id="ProtNLM"/>
    </source>
</evidence>
<dbReference type="EMBL" id="FJOG01000014">
    <property type="protein sequence ID" value="CZR59809.1"/>
    <property type="molecule type" value="Genomic_DNA"/>
</dbReference>